<dbReference type="GO" id="GO:0000287">
    <property type="term" value="F:magnesium ion binding"/>
    <property type="evidence" value="ECO:0007669"/>
    <property type="project" value="TreeGrafter"/>
</dbReference>
<reference evidence="1" key="1">
    <citation type="submission" date="2016-11" db="EMBL/GenBank/DDBJ databases">
        <authorList>
            <person name="Jaros S."/>
            <person name="Januszkiewicz K."/>
            <person name="Wedrychowicz H."/>
        </authorList>
    </citation>
    <scope>NUCLEOTIDE SEQUENCE [LARGE SCALE GENOMIC DNA]</scope>
    <source>
        <strain evidence="1">Y48</strain>
    </source>
</reference>
<dbReference type="Proteomes" id="UP000183810">
    <property type="component" value="Chromosome"/>
</dbReference>
<evidence type="ECO:0000313" key="2">
    <source>
        <dbReference type="Proteomes" id="UP000183810"/>
    </source>
</evidence>
<dbReference type="InterPro" id="IPR036412">
    <property type="entry name" value="HAD-like_sf"/>
</dbReference>
<dbReference type="AlphaFoldDB" id="A0A1J0VR88"/>
<dbReference type="InterPro" id="IPR023214">
    <property type="entry name" value="HAD_sf"/>
</dbReference>
<proteinExistence type="predicted"/>
<dbReference type="Pfam" id="PF08282">
    <property type="entry name" value="Hydrolase_3"/>
    <property type="match status" value="1"/>
</dbReference>
<dbReference type="SUPFAM" id="SSF56784">
    <property type="entry name" value="HAD-like"/>
    <property type="match status" value="1"/>
</dbReference>
<dbReference type="GO" id="GO:0016791">
    <property type="term" value="F:phosphatase activity"/>
    <property type="evidence" value="ECO:0007669"/>
    <property type="project" value="TreeGrafter"/>
</dbReference>
<keyword evidence="2" id="KW-1185">Reference proteome</keyword>
<dbReference type="Gene3D" id="3.40.50.1000">
    <property type="entry name" value="HAD superfamily/HAD-like"/>
    <property type="match status" value="1"/>
</dbReference>
<dbReference type="PANTHER" id="PTHR10000:SF8">
    <property type="entry name" value="HAD SUPERFAMILY HYDROLASE-LIKE, TYPE 3"/>
    <property type="match status" value="1"/>
</dbReference>
<evidence type="ECO:0000313" key="1">
    <source>
        <dbReference type="EMBL" id="APE34548.1"/>
    </source>
</evidence>
<gene>
    <name evidence="1" type="ORF">BOX37_11925</name>
</gene>
<dbReference type="GO" id="GO:0005829">
    <property type="term" value="C:cytosol"/>
    <property type="evidence" value="ECO:0007669"/>
    <property type="project" value="TreeGrafter"/>
</dbReference>
<protein>
    <submittedName>
        <fullName evidence="1">Haloacid dehalogenase</fullName>
    </submittedName>
</protein>
<dbReference type="KEGG" id="nsl:BOX37_11925"/>
<sequence>MTRIRMFATDLDGTLLRSDRTISPRTAAAMASARHAGVEVVWATARARHSVHELAQSCGFQGRAVCANGAVLLDLADGTPAIIDTVSIEAELAGAAMTQIRDLIPGVVFANVGATQFVAEPAYAALCAYTDHHRDPRAMVLSETLPMLVEPMVKIVARHPEVTGAELYRTTAAVGIGGVELTHSGAPYMEIAAAGVSKASALARLCAIDGIDPSQVAAAGDAINDIAMLTWAGAALVPANAGPDVLALADRTLPTNDEDGVAHYLEELAAAHAARDSL</sequence>
<dbReference type="EMBL" id="CP018082">
    <property type="protein sequence ID" value="APE34548.1"/>
    <property type="molecule type" value="Genomic_DNA"/>
</dbReference>
<name>A0A1J0VR88_9NOCA</name>
<accession>A0A1J0VR88</accession>
<dbReference type="PANTHER" id="PTHR10000">
    <property type="entry name" value="PHOSPHOSERINE PHOSPHATASE"/>
    <property type="match status" value="1"/>
</dbReference>
<dbReference type="OrthoDB" id="3180855at2"/>
<dbReference type="Gene3D" id="3.30.1240.10">
    <property type="match status" value="1"/>
</dbReference>
<organism evidence="1 2">
    <name type="scientific">Nocardia mangyaensis</name>
    <dbReference type="NCBI Taxonomy" id="2213200"/>
    <lineage>
        <taxon>Bacteria</taxon>
        <taxon>Bacillati</taxon>
        <taxon>Actinomycetota</taxon>
        <taxon>Actinomycetes</taxon>
        <taxon>Mycobacteriales</taxon>
        <taxon>Nocardiaceae</taxon>
        <taxon>Nocardia</taxon>
    </lineage>
</organism>
<dbReference type="InterPro" id="IPR006379">
    <property type="entry name" value="HAD-SF_hydro_IIB"/>
</dbReference>
<dbReference type="NCBIfam" id="TIGR01484">
    <property type="entry name" value="HAD-SF-IIB"/>
    <property type="match status" value="1"/>
</dbReference>
<dbReference type="RefSeq" id="WP_071927729.1">
    <property type="nucleotide sequence ID" value="NZ_CP018082.1"/>
</dbReference>